<name>A0AAJ8BXI6_ASPNG</name>
<proteinExistence type="predicted"/>
<reference evidence="1" key="1">
    <citation type="submission" date="2025-02" db="EMBL/GenBank/DDBJ databases">
        <authorList>
            <consortium name="NCBI Genome Project"/>
        </authorList>
    </citation>
    <scope>NUCLEOTIDE SEQUENCE</scope>
</reference>
<protein>
    <submittedName>
        <fullName evidence="1">Uncharacterized protein</fullName>
    </submittedName>
</protein>
<gene>
    <name evidence="1" type="ORF">An02g10880</name>
</gene>
<accession>A0AAJ8BXI6</accession>
<dbReference type="AlphaFoldDB" id="A0AAJ8BXI6"/>
<dbReference type="VEuPathDB" id="FungiDB:An02g10880"/>
<dbReference type="GeneID" id="84590460"/>
<reference evidence="1" key="2">
    <citation type="submission" date="2025-08" db="UniProtKB">
        <authorList>
            <consortium name="RefSeq"/>
        </authorList>
    </citation>
    <scope>IDENTIFICATION</scope>
</reference>
<dbReference type="KEGG" id="ang:An02g10880"/>
<evidence type="ECO:0000313" key="1">
    <source>
        <dbReference type="RefSeq" id="XP_059605679.1"/>
    </source>
</evidence>
<organism evidence="1">
    <name type="scientific">Aspergillus niger</name>
    <dbReference type="NCBI Taxonomy" id="5061"/>
    <lineage>
        <taxon>Eukaryota</taxon>
        <taxon>Fungi</taxon>
        <taxon>Dikarya</taxon>
        <taxon>Ascomycota</taxon>
        <taxon>Pezizomycotina</taxon>
        <taxon>Eurotiomycetes</taxon>
        <taxon>Eurotiomycetidae</taxon>
        <taxon>Eurotiales</taxon>
        <taxon>Aspergillaceae</taxon>
        <taxon>Aspergillus</taxon>
        <taxon>Aspergillus subgen. Circumdati</taxon>
    </lineage>
</organism>
<dbReference type="RefSeq" id="XP_059605679.1">
    <property type="nucleotide sequence ID" value="XM_059746599.1"/>
</dbReference>
<sequence>MMEQAPIQAQSPSLLNRKRIVQKSNPHDATILQRVHAIGQTRICKPLSANSSSRRPYGELGLSFSLYHTQNSIGSAAESGSWEGLANLLRLANRTNGSGGDISFQILSHEGWLPFLEVVIARKWGEYHL</sequence>